<name>A0AAV7KJN2_9METZ</name>
<dbReference type="Proteomes" id="UP001165289">
    <property type="component" value="Unassembled WGS sequence"/>
</dbReference>
<protein>
    <submittedName>
        <fullName evidence="2">Uncharacterized protein</fullName>
    </submittedName>
</protein>
<dbReference type="EMBL" id="JAKMXF010000014">
    <property type="protein sequence ID" value="KAI6661352.1"/>
    <property type="molecule type" value="Genomic_DNA"/>
</dbReference>
<accession>A0AAV7KJN2</accession>
<proteinExistence type="predicted"/>
<feature type="coiled-coil region" evidence="1">
    <location>
        <begin position="82"/>
        <end position="116"/>
    </location>
</feature>
<evidence type="ECO:0000313" key="2">
    <source>
        <dbReference type="EMBL" id="KAI6661351.1"/>
    </source>
</evidence>
<keyword evidence="4" id="KW-1185">Reference proteome</keyword>
<sequence>MDNYLKYILKDEIYEEYMTNSNKIELKNSDIIRERIDHFNKKMYLNIIRKLERDRKVSKKSIECIKIMRYLEKNRLSSKRFNDKKKKEELRYVKEIERLEKDRDELKEEELNLLREIQFYEGYEWRYHYNYFNTLGQIQHYEYY</sequence>
<keyword evidence="1" id="KW-0175">Coiled coil</keyword>
<gene>
    <name evidence="2" type="ORF">LOD99_10018</name>
    <name evidence="3" type="ORF">LOD99_10019</name>
</gene>
<dbReference type="EMBL" id="JAKMXF010000014">
    <property type="protein sequence ID" value="KAI6661351.1"/>
    <property type="molecule type" value="Genomic_DNA"/>
</dbReference>
<reference evidence="2" key="1">
    <citation type="submission" date="2022-02" db="EMBL/GenBank/DDBJ databases">
        <authorList>
            <person name="Santini S."/>
            <person name="Jourda C."/>
            <person name="Belahbib H."/>
            <person name="Rocher C."/>
            <person name="Selva M."/>
            <person name="Borchiellini C."/>
            <person name="Renard E."/>
        </authorList>
    </citation>
    <scope>NUCLEOTIDE SEQUENCE</scope>
    <source>
        <strain evidence="2">SPO-2</strain>
    </source>
</reference>
<evidence type="ECO:0000313" key="3">
    <source>
        <dbReference type="EMBL" id="KAI6661352.1"/>
    </source>
</evidence>
<dbReference type="AlphaFoldDB" id="A0AAV7KJN2"/>
<evidence type="ECO:0000313" key="4">
    <source>
        <dbReference type="Proteomes" id="UP001165289"/>
    </source>
</evidence>
<organism evidence="2 4">
    <name type="scientific">Oopsacas minuta</name>
    <dbReference type="NCBI Taxonomy" id="111878"/>
    <lineage>
        <taxon>Eukaryota</taxon>
        <taxon>Metazoa</taxon>
        <taxon>Porifera</taxon>
        <taxon>Hexactinellida</taxon>
        <taxon>Hexasterophora</taxon>
        <taxon>Lyssacinosida</taxon>
        <taxon>Leucopsacidae</taxon>
        <taxon>Oopsacas</taxon>
    </lineage>
</organism>
<evidence type="ECO:0000256" key="1">
    <source>
        <dbReference type="SAM" id="Coils"/>
    </source>
</evidence>
<comment type="caution">
    <text evidence="2">The sequence shown here is derived from an EMBL/GenBank/DDBJ whole genome shotgun (WGS) entry which is preliminary data.</text>
</comment>
<reference evidence="2 4" key="2">
    <citation type="journal article" date="2023" name="BMC Biol.">
        <title>The compact genome of the sponge Oopsacas minuta (Hexactinellida) is lacking key metazoan core genes.</title>
        <authorList>
            <person name="Santini S."/>
            <person name="Schenkelaars Q."/>
            <person name="Jourda C."/>
            <person name="Duchesne M."/>
            <person name="Belahbib H."/>
            <person name="Rocher C."/>
            <person name="Selva M."/>
            <person name="Riesgo A."/>
            <person name="Vervoort M."/>
            <person name="Leys S.P."/>
            <person name="Kodjabachian L."/>
            <person name="Le Bivic A."/>
            <person name="Borchiellini C."/>
            <person name="Claverie J.M."/>
            <person name="Renard E."/>
        </authorList>
    </citation>
    <scope>NUCLEOTIDE SEQUENCE [LARGE SCALE GENOMIC DNA]</scope>
    <source>
        <strain evidence="2">SPO-2</strain>
    </source>
</reference>